<dbReference type="Proteomes" id="UP001232063">
    <property type="component" value="Unassembled WGS sequence"/>
</dbReference>
<gene>
    <name evidence="4" type="ORF">QNI22_37975</name>
</gene>
<evidence type="ECO:0000313" key="5">
    <source>
        <dbReference type="Proteomes" id="UP001232063"/>
    </source>
</evidence>
<feature type="chain" id="PRO_5042158185" evidence="2">
    <location>
        <begin position="28"/>
        <end position="480"/>
    </location>
</feature>
<dbReference type="PROSITE" id="PS50005">
    <property type="entry name" value="TPR"/>
    <property type="match status" value="1"/>
</dbReference>
<evidence type="ECO:0000256" key="2">
    <source>
        <dbReference type="SAM" id="SignalP"/>
    </source>
</evidence>
<dbReference type="Pfam" id="PF00144">
    <property type="entry name" value="Beta-lactamase"/>
    <property type="match status" value="1"/>
</dbReference>
<dbReference type="InterPro" id="IPR050789">
    <property type="entry name" value="Diverse_Enzym_Activities"/>
</dbReference>
<dbReference type="SUPFAM" id="SSF48452">
    <property type="entry name" value="TPR-like"/>
    <property type="match status" value="1"/>
</dbReference>
<dbReference type="SMART" id="SM00028">
    <property type="entry name" value="TPR"/>
    <property type="match status" value="2"/>
</dbReference>
<keyword evidence="4" id="KW-0378">Hydrolase</keyword>
<dbReference type="InterPro" id="IPR012338">
    <property type="entry name" value="Beta-lactam/transpept-like"/>
</dbReference>
<protein>
    <submittedName>
        <fullName evidence="4">Serine hydrolase</fullName>
    </submittedName>
</protein>
<dbReference type="InterPro" id="IPR001466">
    <property type="entry name" value="Beta-lactam-related"/>
</dbReference>
<feature type="signal peptide" evidence="2">
    <location>
        <begin position="1"/>
        <end position="27"/>
    </location>
</feature>
<accession>A0AAE3R9Q0</accession>
<dbReference type="Gene3D" id="1.25.40.10">
    <property type="entry name" value="Tetratricopeptide repeat domain"/>
    <property type="match status" value="1"/>
</dbReference>
<dbReference type="InterPro" id="IPR011990">
    <property type="entry name" value="TPR-like_helical_dom_sf"/>
</dbReference>
<feature type="domain" description="Beta-lactamase-related" evidence="3">
    <location>
        <begin position="43"/>
        <end position="336"/>
    </location>
</feature>
<dbReference type="SUPFAM" id="SSF56601">
    <property type="entry name" value="beta-lactamase/transpeptidase-like"/>
    <property type="match status" value="1"/>
</dbReference>
<keyword evidence="1" id="KW-0802">TPR repeat</keyword>
<evidence type="ECO:0000313" key="4">
    <source>
        <dbReference type="EMBL" id="MDJ1506501.1"/>
    </source>
</evidence>
<dbReference type="Gene3D" id="3.40.710.10">
    <property type="entry name" value="DD-peptidase/beta-lactamase superfamily"/>
    <property type="match status" value="1"/>
</dbReference>
<comment type="caution">
    <text evidence="4">The sequence shown here is derived from an EMBL/GenBank/DDBJ whole genome shotgun (WGS) entry which is preliminary data.</text>
</comment>
<sequence>MKKLSLLPPSFLLLCLTHLSFSQTVNKDIQTLDGTVVSVQDVTQKLTPLLDSAHIPGLSLAIVNHSTIVYSHAFGVKDKTTKAPVTTNTLFEAASLTKTVFAFAVLKLVEEGKLSLDKPLHEYLDKPYEGLTDKRYNAITARMVLSHTTGFPNWRDDKLTIGFTPGEKFSYSGEGYVFLQKVVEHITQMPLDKLIQIKVFTPLFMKDSYMVWTSVIQPRVATAYDRSGKSVKGNQSKEANAAYSLYTTAEDYSRLLIAILKPAVLQSSSITAMLTPQISLSDAQPNLSWGLGWGLEKTAQGIVGFHWGDNPGYKAYTLLVPEKEKALVYFTNSDNGLNIRDQLVDVTLGGKYTLYDWLGYDQYNSPQTLLWETARVKGVQAGLDQYRKFKETAIIKPDENILYKLGYKFYYEKKYLEAIEVFQFNTKEYPSYWKTYVALADTYGNMEKMDLCIQNLEKAIELNPDFEQGKQMLKQLKEKK</sequence>
<dbReference type="AlphaFoldDB" id="A0AAE3R9Q0"/>
<name>A0AAE3R9Q0_9BACT</name>
<reference evidence="4" key="1">
    <citation type="submission" date="2023-05" db="EMBL/GenBank/DDBJ databases">
        <authorList>
            <person name="Zhang X."/>
        </authorList>
    </citation>
    <scope>NUCLEOTIDE SEQUENCE</scope>
    <source>
        <strain evidence="4">BD1B2-1</strain>
    </source>
</reference>
<keyword evidence="5" id="KW-1185">Reference proteome</keyword>
<feature type="repeat" description="TPR" evidence="1">
    <location>
        <begin position="433"/>
        <end position="466"/>
    </location>
</feature>
<dbReference type="InterPro" id="IPR019734">
    <property type="entry name" value="TPR_rpt"/>
</dbReference>
<evidence type="ECO:0000256" key="1">
    <source>
        <dbReference type="PROSITE-ProRule" id="PRU00339"/>
    </source>
</evidence>
<dbReference type="PANTHER" id="PTHR43283:SF18">
    <property type="match status" value="1"/>
</dbReference>
<organism evidence="4 5">
    <name type="scientific">Xanthocytophaga agilis</name>
    <dbReference type="NCBI Taxonomy" id="3048010"/>
    <lineage>
        <taxon>Bacteria</taxon>
        <taxon>Pseudomonadati</taxon>
        <taxon>Bacteroidota</taxon>
        <taxon>Cytophagia</taxon>
        <taxon>Cytophagales</taxon>
        <taxon>Rhodocytophagaceae</taxon>
        <taxon>Xanthocytophaga</taxon>
    </lineage>
</organism>
<dbReference type="EMBL" id="JASJOU010000023">
    <property type="protein sequence ID" value="MDJ1506501.1"/>
    <property type="molecule type" value="Genomic_DNA"/>
</dbReference>
<dbReference type="PANTHER" id="PTHR43283">
    <property type="entry name" value="BETA-LACTAMASE-RELATED"/>
    <property type="match status" value="1"/>
</dbReference>
<dbReference type="RefSeq" id="WP_314519474.1">
    <property type="nucleotide sequence ID" value="NZ_JASJOU010000023.1"/>
</dbReference>
<keyword evidence="2" id="KW-0732">Signal</keyword>
<dbReference type="GO" id="GO:0016787">
    <property type="term" value="F:hydrolase activity"/>
    <property type="evidence" value="ECO:0007669"/>
    <property type="project" value="UniProtKB-KW"/>
</dbReference>
<evidence type="ECO:0000259" key="3">
    <source>
        <dbReference type="Pfam" id="PF00144"/>
    </source>
</evidence>
<proteinExistence type="predicted"/>